<evidence type="ECO:0000313" key="1">
    <source>
        <dbReference type="EMBL" id="TKA94538.1"/>
    </source>
</evidence>
<accession>A0A4U0YSM4</accession>
<evidence type="ECO:0000313" key="2">
    <source>
        <dbReference type="Proteomes" id="UP000306340"/>
    </source>
</evidence>
<dbReference type="PANTHER" id="PTHR39600">
    <property type="entry name" value="PEPTIDASE INHIBITOR I78 FAMILY PROTEIN"/>
    <property type="match status" value="1"/>
</dbReference>
<dbReference type="EMBL" id="SWAU01000332">
    <property type="protein sequence ID" value="TKA94538.1"/>
    <property type="molecule type" value="Genomic_DNA"/>
</dbReference>
<proteinExistence type="predicted"/>
<dbReference type="InterPro" id="IPR021719">
    <property type="entry name" value="Prot_inh_I78"/>
</dbReference>
<dbReference type="AlphaFoldDB" id="A0A4U0YSM4"/>
<name>A0A4U0YSM4_9RHOB</name>
<dbReference type="Proteomes" id="UP000306340">
    <property type="component" value="Unassembled WGS sequence"/>
</dbReference>
<dbReference type="Gene3D" id="3.30.10.10">
    <property type="entry name" value="Trypsin Inhibitor V, subunit A"/>
    <property type="match status" value="1"/>
</dbReference>
<organism evidence="1 2">
    <name type="scientific">Cereibacter changlensis</name>
    <dbReference type="NCBI Taxonomy" id="402884"/>
    <lineage>
        <taxon>Bacteria</taxon>
        <taxon>Pseudomonadati</taxon>
        <taxon>Pseudomonadota</taxon>
        <taxon>Alphaproteobacteria</taxon>
        <taxon>Rhodobacterales</taxon>
        <taxon>Paracoccaceae</taxon>
        <taxon>Cereibacter</taxon>
    </lineage>
</organism>
<evidence type="ECO:0008006" key="3">
    <source>
        <dbReference type="Google" id="ProtNLM"/>
    </source>
</evidence>
<sequence>MESPAAPPATPPVENACGAAELQTLVGQPASVLDTMRFSQPMRVITPGMAVTMDFNAERLNIEVDQAKRISRVACG</sequence>
<protein>
    <recommendedName>
        <fullName evidence="3">Peptidase inhibitor I78 family protein</fullName>
    </recommendedName>
</protein>
<gene>
    <name evidence="1" type="ORF">FAZ78_21800</name>
</gene>
<comment type="caution">
    <text evidence="1">The sequence shown here is derived from an EMBL/GenBank/DDBJ whole genome shotgun (WGS) entry which is preliminary data.</text>
</comment>
<reference evidence="1 2" key="1">
    <citation type="submission" date="2019-04" db="EMBL/GenBank/DDBJ databases">
        <title>Crypto-aerobic microbial life in anoxic (sulfidic) marine sediments.</title>
        <authorList>
            <person name="Bhattacharya S."/>
            <person name="Roy C."/>
            <person name="Mondal N."/>
            <person name="Sarkar J."/>
            <person name="Mandal S."/>
            <person name="Rameez M.J."/>
            <person name="Ghosh W."/>
        </authorList>
    </citation>
    <scope>NUCLEOTIDE SEQUENCE [LARGE SCALE GENOMIC DNA]</scope>
    <source>
        <strain evidence="1 2">SBBC</strain>
    </source>
</reference>
<dbReference type="PANTHER" id="PTHR39600:SF1">
    <property type="entry name" value="PEPTIDASE INHIBITOR I78 FAMILY PROTEIN"/>
    <property type="match status" value="1"/>
</dbReference>
<dbReference type="Pfam" id="PF11720">
    <property type="entry name" value="Inhibitor_I78"/>
    <property type="match status" value="1"/>
</dbReference>